<dbReference type="GO" id="GO:0005886">
    <property type="term" value="C:plasma membrane"/>
    <property type="evidence" value="ECO:0007669"/>
    <property type="project" value="TreeGrafter"/>
</dbReference>
<evidence type="ECO:0000256" key="4">
    <source>
        <dbReference type="ARBA" id="ARBA00023315"/>
    </source>
</evidence>
<protein>
    <submittedName>
        <fullName evidence="6">Acyltransferase domain-containing protein</fullName>
    </submittedName>
</protein>
<dbReference type="Pfam" id="PF02801">
    <property type="entry name" value="Ketoacyl-synt_C"/>
    <property type="match status" value="1"/>
</dbReference>
<dbReference type="InterPro" id="IPR050091">
    <property type="entry name" value="PKS_NRPS_Biosynth_Enz"/>
</dbReference>
<evidence type="ECO:0000259" key="5">
    <source>
        <dbReference type="PROSITE" id="PS52004"/>
    </source>
</evidence>
<evidence type="ECO:0000256" key="3">
    <source>
        <dbReference type="ARBA" id="ARBA00022679"/>
    </source>
</evidence>
<dbReference type="EMBL" id="WPNZ01000011">
    <property type="protein sequence ID" value="MVO87279.1"/>
    <property type="molecule type" value="Genomic_DNA"/>
</dbReference>
<keyword evidence="2" id="KW-0597">Phosphoprotein</keyword>
<proteinExistence type="predicted"/>
<sequence length="919" mass="95321">MSQPHPGGENGRPDPGPAAETDIAVVGIACRFPGATGPEEFWSLIAEGRRGIQELTPAQLAEAGAGAERVADPALMPAAGILWDADLFDAPFFGYSARESAVMDPQQRMFLEAAWHAVEDSGHDPERFPGTVGVYAGQTVGTHRGADGSAFLGTSADLLTAADDKDFLPTRVAYKLGLTGPAVAVQSACSTSLVAVHAACRALHAHDCDMALAGGVSWSPWRRQGYLRRAGGVWSADGHVRCFDRDATGFVTGDGLGIVVLRRLADARADGDRVYAVVKGSAVNNDGADKLSYNAPGMGGQQAVVAAALAAARVHPDTIGYVEAHGTGTALGDAVEAAALARAYRAAGARGRGRCLLGSVKSNIGHTDAAAGVAGFIKAALLVRHGLVPPMPSAPFHPNPEIDFDTGPIRPAVAAESWPETGGPRRAAVSAFGVGGTNAHAILQEPPPPPTAPPARAWQLVALSAGDESALDELAGACGRALGDVTDEQFPAVARTPAEGRRRLPARRAGVYRDRAHALAEPGTRPGPPLPPAGGRAGEVAFVLPGGGSQYAGMGRGLHRDEPVFRETVDTCLALLPEPDGETARSLRGWWAGDDAGTGAAALGDTDGGPAGDVVDDPRTAFPAVFITQIALARLLRAFGVTPSVLMGHSLGEYAAAQPAGVLSLPDALRLVCARGALLSDLSDIDNGAMLIVRADAADTAPWQRDGVGLAVVNGPGACVLSGPAEAIGRTRRHLAAAGVDCGPLPLATAAHSTLVEPVLDRFREVVRDIALTAPDTELISAMTGTADAPFTDPEHWVRHLRGTVRFDAGLARLRERDPRLVLEVGPGTTLTTLARAQGLPRAVPLTRHPLEERDDREVLLAGLARAWEAVIDVDLSPLWPRPGQRLPVAPYPFARIAHRPARAPSAADGSRPRAPDSP</sequence>
<dbReference type="AlphaFoldDB" id="A0A6L6X0V5"/>
<gene>
    <name evidence="6" type="ORF">GPA10_21560</name>
</gene>
<dbReference type="InterPro" id="IPR014043">
    <property type="entry name" value="Acyl_transferase_dom"/>
</dbReference>
<evidence type="ECO:0000256" key="1">
    <source>
        <dbReference type="ARBA" id="ARBA00022450"/>
    </source>
</evidence>
<keyword evidence="7" id="KW-1185">Reference proteome</keyword>
<dbReference type="Gene3D" id="3.30.70.3290">
    <property type="match status" value="1"/>
</dbReference>
<dbReference type="SMART" id="SM00825">
    <property type="entry name" value="PKS_KS"/>
    <property type="match status" value="1"/>
</dbReference>
<dbReference type="GO" id="GO:0006633">
    <property type="term" value="P:fatty acid biosynthetic process"/>
    <property type="evidence" value="ECO:0007669"/>
    <property type="project" value="InterPro"/>
</dbReference>
<evidence type="ECO:0000313" key="7">
    <source>
        <dbReference type="Proteomes" id="UP000483802"/>
    </source>
</evidence>
<dbReference type="RefSeq" id="WP_157166909.1">
    <property type="nucleotide sequence ID" value="NZ_WPNZ01000011.1"/>
</dbReference>
<dbReference type="Pfam" id="PF00109">
    <property type="entry name" value="ketoacyl-synt"/>
    <property type="match status" value="1"/>
</dbReference>
<dbReference type="CDD" id="cd00833">
    <property type="entry name" value="PKS"/>
    <property type="match status" value="1"/>
</dbReference>
<dbReference type="InterPro" id="IPR032821">
    <property type="entry name" value="PKS_assoc"/>
</dbReference>
<evidence type="ECO:0000256" key="2">
    <source>
        <dbReference type="ARBA" id="ARBA00022553"/>
    </source>
</evidence>
<dbReference type="InterPro" id="IPR020841">
    <property type="entry name" value="PKS_Beta-ketoAc_synthase_dom"/>
</dbReference>
<dbReference type="Gene3D" id="3.40.366.10">
    <property type="entry name" value="Malonyl-Coenzyme A Acyl Carrier Protein, domain 2"/>
    <property type="match status" value="1"/>
</dbReference>
<dbReference type="InterPro" id="IPR001227">
    <property type="entry name" value="Ac_transferase_dom_sf"/>
</dbReference>
<dbReference type="Pfam" id="PF16197">
    <property type="entry name" value="KAsynt_C_assoc"/>
    <property type="match status" value="1"/>
</dbReference>
<keyword evidence="1" id="KW-0596">Phosphopantetheine</keyword>
<dbReference type="InterPro" id="IPR016035">
    <property type="entry name" value="Acyl_Trfase/lysoPLipase"/>
</dbReference>
<dbReference type="GO" id="GO:0004312">
    <property type="term" value="F:fatty acid synthase activity"/>
    <property type="evidence" value="ECO:0007669"/>
    <property type="project" value="TreeGrafter"/>
</dbReference>
<dbReference type="GO" id="GO:0005737">
    <property type="term" value="C:cytoplasm"/>
    <property type="evidence" value="ECO:0007669"/>
    <property type="project" value="TreeGrafter"/>
</dbReference>
<evidence type="ECO:0000313" key="6">
    <source>
        <dbReference type="EMBL" id="MVO87279.1"/>
    </source>
</evidence>
<keyword evidence="4 6" id="KW-0012">Acyltransferase</keyword>
<dbReference type="GO" id="GO:0004315">
    <property type="term" value="F:3-oxoacyl-[acyl-carrier-protein] synthase activity"/>
    <property type="evidence" value="ECO:0007669"/>
    <property type="project" value="InterPro"/>
</dbReference>
<keyword evidence="3 6" id="KW-0808">Transferase</keyword>
<dbReference type="Gene3D" id="3.30.70.250">
    <property type="entry name" value="Malonyl-CoA ACP transacylase, ACP-binding"/>
    <property type="match status" value="1"/>
</dbReference>
<feature type="domain" description="Ketosynthase family 3 (KS3)" evidence="5">
    <location>
        <begin position="20"/>
        <end position="445"/>
    </location>
</feature>
<dbReference type="SUPFAM" id="SSF53901">
    <property type="entry name" value="Thiolase-like"/>
    <property type="match status" value="1"/>
</dbReference>
<dbReference type="PANTHER" id="PTHR43775">
    <property type="entry name" value="FATTY ACID SYNTHASE"/>
    <property type="match status" value="1"/>
</dbReference>
<dbReference type="GO" id="GO:0071770">
    <property type="term" value="P:DIM/DIP cell wall layer assembly"/>
    <property type="evidence" value="ECO:0007669"/>
    <property type="project" value="TreeGrafter"/>
</dbReference>
<dbReference type="PROSITE" id="PS00606">
    <property type="entry name" value="KS3_1"/>
    <property type="match status" value="1"/>
</dbReference>
<dbReference type="InterPro" id="IPR018201">
    <property type="entry name" value="Ketoacyl_synth_AS"/>
</dbReference>
<comment type="caution">
    <text evidence="6">The sequence shown here is derived from an EMBL/GenBank/DDBJ whole genome shotgun (WGS) entry which is preliminary data.</text>
</comment>
<dbReference type="InterPro" id="IPR016039">
    <property type="entry name" value="Thiolase-like"/>
</dbReference>
<dbReference type="Pfam" id="PF00698">
    <property type="entry name" value="Acyl_transf_1"/>
    <property type="match status" value="1"/>
</dbReference>
<accession>A0A6L6X0V5</accession>
<dbReference type="InterPro" id="IPR016036">
    <property type="entry name" value="Malonyl_transacylase_ACP-bd"/>
</dbReference>
<dbReference type="SUPFAM" id="SSF52151">
    <property type="entry name" value="FabD/lysophospholipase-like"/>
    <property type="match status" value="1"/>
</dbReference>
<dbReference type="SUPFAM" id="SSF55048">
    <property type="entry name" value="Probable ACP-binding domain of malonyl-CoA ACP transacylase"/>
    <property type="match status" value="1"/>
</dbReference>
<dbReference type="SMART" id="SM00827">
    <property type="entry name" value="PKS_AT"/>
    <property type="match status" value="1"/>
</dbReference>
<dbReference type="Gene3D" id="3.40.47.10">
    <property type="match status" value="1"/>
</dbReference>
<dbReference type="InterPro" id="IPR014031">
    <property type="entry name" value="Ketoacyl_synth_C"/>
</dbReference>
<dbReference type="InterPro" id="IPR014030">
    <property type="entry name" value="Ketoacyl_synth_N"/>
</dbReference>
<dbReference type="Proteomes" id="UP000483802">
    <property type="component" value="Unassembled WGS sequence"/>
</dbReference>
<dbReference type="PANTHER" id="PTHR43775:SF37">
    <property type="entry name" value="SI:DKEY-61P9.11"/>
    <property type="match status" value="1"/>
</dbReference>
<name>A0A6L6X0V5_9ACTN</name>
<organism evidence="6 7">
    <name type="scientific">Streptomyces typhae</name>
    <dbReference type="NCBI Taxonomy" id="2681492"/>
    <lineage>
        <taxon>Bacteria</taxon>
        <taxon>Bacillati</taxon>
        <taxon>Actinomycetota</taxon>
        <taxon>Actinomycetes</taxon>
        <taxon>Kitasatosporales</taxon>
        <taxon>Streptomycetaceae</taxon>
        <taxon>Streptomyces</taxon>
    </lineage>
</organism>
<reference evidence="6 7" key="1">
    <citation type="submission" date="2019-11" db="EMBL/GenBank/DDBJ databases">
        <title>Streptomyces typhae sp. nov., a novel endophytic actinomycete isolated from the root of cattail pollen (Typha angustifolia L.).</title>
        <authorList>
            <person name="Peng C."/>
        </authorList>
    </citation>
    <scope>NUCLEOTIDE SEQUENCE [LARGE SCALE GENOMIC DNA]</scope>
    <source>
        <strain evidence="7">p1417</strain>
    </source>
</reference>
<dbReference type="PROSITE" id="PS52004">
    <property type="entry name" value="KS3_2"/>
    <property type="match status" value="1"/>
</dbReference>